<dbReference type="Proteomes" id="UP001215143">
    <property type="component" value="Chromosome"/>
</dbReference>
<sequence length="308" mass="35050">MGFLQIKDLKIHFPIKAGILKRTVGYVKAVDGLNISLEEGKTYGLVGESGSGKTTTGRGIIGLNDITSGQIFINNKEVTKRNIKEFRRDVQMVFQDPYSSLNPKKRIIDIVAEPFRNFEKMTKREEQRAVQELLERVGISPDSIFKYPHEFSGGQRQRIGIARAIALKPKLIIADEPVSALDVSVQAQVLNFMQDIQKDLNLTYFFISHDLGIIRHICDHIGIMYKGRFVEEGTPDDIFTNPQHIYTRRLISSIPDIDPTKRGDIQLIRKKINEEYETNTQDYFDHEGLAYPLKSLSETHRVAMPEGS</sequence>
<dbReference type="InterPro" id="IPR027417">
    <property type="entry name" value="P-loop_NTPase"/>
</dbReference>
<dbReference type="Pfam" id="PF00005">
    <property type="entry name" value="ABC_tran"/>
    <property type="match status" value="1"/>
</dbReference>
<dbReference type="PROSITE" id="PS00211">
    <property type="entry name" value="ABC_TRANSPORTER_1"/>
    <property type="match status" value="1"/>
</dbReference>
<dbReference type="InterPro" id="IPR003593">
    <property type="entry name" value="AAA+_ATPase"/>
</dbReference>
<gene>
    <name evidence="6" type="ORF">PQ477_03015</name>
</gene>
<feature type="domain" description="ABC transporter" evidence="5">
    <location>
        <begin position="4"/>
        <end position="251"/>
    </location>
</feature>
<organism evidence="6 7">
    <name type="scientific">Shouchella hunanensis</name>
    <dbReference type="NCBI Taxonomy" id="766894"/>
    <lineage>
        <taxon>Bacteria</taxon>
        <taxon>Bacillati</taxon>
        <taxon>Bacillota</taxon>
        <taxon>Bacilli</taxon>
        <taxon>Bacillales</taxon>
        <taxon>Bacillaceae</taxon>
        <taxon>Shouchella</taxon>
    </lineage>
</organism>
<accession>A0ABY7W798</accession>
<dbReference type="RefSeq" id="WP_035394674.1">
    <property type="nucleotide sequence ID" value="NZ_CP117834.1"/>
</dbReference>
<dbReference type="GO" id="GO:0005524">
    <property type="term" value="F:ATP binding"/>
    <property type="evidence" value="ECO:0007669"/>
    <property type="project" value="UniProtKB-KW"/>
</dbReference>
<dbReference type="InterPro" id="IPR050319">
    <property type="entry name" value="ABC_transp_ATP-bind"/>
</dbReference>
<dbReference type="SUPFAM" id="SSF52540">
    <property type="entry name" value="P-loop containing nucleoside triphosphate hydrolases"/>
    <property type="match status" value="1"/>
</dbReference>
<keyword evidence="7" id="KW-1185">Reference proteome</keyword>
<comment type="similarity">
    <text evidence="1">Belongs to the ABC transporter superfamily.</text>
</comment>
<keyword evidence="2" id="KW-0813">Transport</keyword>
<protein>
    <submittedName>
        <fullName evidence="6">ATP-binding cassette domain-containing protein</fullName>
    </submittedName>
</protein>
<evidence type="ECO:0000256" key="4">
    <source>
        <dbReference type="ARBA" id="ARBA00022840"/>
    </source>
</evidence>
<evidence type="ECO:0000259" key="5">
    <source>
        <dbReference type="PROSITE" id="PS50893"/>
    </source>
</evidence>
<dbReference type="EMBL" id="CP117834">
    <property type="protein sequence ID" value="WDF04461.1"/>
    <property type="molecule type" value="Genomic_DNA"/>
</dbReference>
<evidence type="ECO:0000256" key="2">
    <source>
        <dbReference type="ARBA" id="ARBA00022448"/>
    </source>
</evidence>
<keyword evidence="3" id="KW-0547">Nucleotide-binding</keyword>
<dbReference type="CDD" id="cd03257">
    <property type="entry name" value="ABC_NikE_OppD_transporters"/>
    <property type="match status" value="1"/>
</dbReference>
<evidence type="ECO:0000313" key="6">
    <source>
        <dbReference type="EMBL" id="WDF04461.1"/>
    </source>
</evidence>
<dbReference type="PANTHER" id="PTHR43776">
    <property type="entry name" value="TRANSPORT ATP-BINDING PROTEIN"/>
    <property type="match status" value="1"/>
</dbReference>
<dbReference type="Pfam" id="PF08352">
    <property type="entry name" value="oligo_HPY"/>
    <property type="match status" value="1"/>
</dbReference>
<keyword evidence="4 6" id="KW-0067">ATP-binding</keyword>
<dbReference type="InterPro" id="IPR013563">
    <property type="entry name" value="Oligopep_ABC_C"/>
</dbReference>
<dbReference type="PROSITE" id="PS50893">
    <property type="entry name" value="ABC_TRANSPORTER_2"/>
    <property type="match status" value="1"/>
</dbReference>
<dbReference type="SMART" id="SM00382">
    <property type="entry name" value="AAA"/>
    <property type="match status" value="1"/>
</dbReference>
<name>A0ABY7W798_9BACI</name>
<evidence type="ECO:0000313" key="7">
    <source>
        <dbReference type="Proteomes" id="UP001215143"/>
    </source>
</evidence>
<dbReference type="Gene3D" id="3.40.50.300">
    <property type="entry name" value="P-loop containing nucleotide triphosphate hydrolases"/>
    <property type="match status" value="1"/>
</dbReference>
<evidence type="ECO:0000256" key="1">
    <source>
        <dbReference type="ARBA" id="ARBA00005417"/>
    </source>
</evidence>
<dbReference type="InterPro" id="IPR003439">
    <property type="entry name" value="ABC_transporter-like_ATP-bd"/>
</dbReference>
<dbReference type="InterPro" id="IPR017871">
    <property type="entry name" value="ABC_transporter-like_CS"/>
</dbReference>
<evidence type="ECO:0000256" key="3">
    <source>
        <dbReference type="ARBA" id="ARBA00022741"/>
    </source>
</evidence>
<reference evidence="6 7" key="1">
    <citation type="submission" date="2023-02" db="EMBL/GenBank/DDBJ databases">
        <authorList>
            <person name="Liu G."/>
        </authorList>
    </citation>
    <scope>NUCLEOTIDE SEQUENCE [LARGE SCALE GENOMIC DNA]</scope>
    <source>
        <strain evidence="6 7">DSM 23008</strain>
    </source>
</reference>
<proteinExistence type="inferred from homology"/>